<dbReference type="RefSeq" id="XP_065655348.1">
    <property type="nucleotide sequence ID" value="XM_065799276.1"/>
</dbReference>
<keyword evidence="4 5" id="KW-0012">Acyltransferase</keyword>
<keyword evidence="2 5" id="KW-0808">Transferase</keyword>
<feature type="domain" description="N-end rule aminoacyl transferase C-terminal" evidence="8">
    <location>
        <begin position="314"/>
        <end position="443"/>
    </location>
</feature>
<keyword evidence="6" id="KW-0472">Membrane</keyword>
<reference evidence="10" key="1">
    <citation type="submission" date="2025-08" db="UniProtKB">
        <authorList>
            <consortium name="RefSeq"/>
        </authorList>
    </citation>
    <scope>IDENTIFICATION</scope>
</reference>
<dbReference type="GO" id="GO:0016740">
    <property type="term" value="F:transferase activity"/>
    <property type="evidence" value="ECO:0007669"/>
    <property type="project" value="UniProtKB-KW"/>
</dbReference>
<dbReference type="Proteomes" id="UP001652625">
    <property type="component" value="Chromosome 06"/>
</dbReference>
<evidence type="ECO:0000313" key="10">
    <source>
        <dbReference type="RefSeq" id="XP_065655348.1"/>
    </source>
</evidence>
<keyword evidence="3 5" id="KW-0833">Ubl conjugation pathway</keyword>
<dbReference type="InterPro" id="IPR030700">
    <property type="entry name" value="N-end_Aminoacyl_Trfase"/>
</dbReference>
<keyword evidence="6" id="KW-0812">Transmembrane</keyword>
<dbReference type="PIRSF" id="PIRSF037207">
    <property type="entry name" value="ATE1_euk"/>
    <property type="match status" value="1"/>
</dbReference>
<evidence type="ECO:0000313" key="9">
    <source>
        <dbReference type="Proteomes" id="UP001652625"/>
    </source>
</evidence>
<evidence type="ECO:0000256" key="5">
    <source>
        <dbReference type="PIRNR" id="PIRNR037207"/>
    </source>
</evidence>
<keyword evidence="6" id="KW-1133">Transmembrane helix</keyword>
<evidence type="ECO:0000256" key="1">
    <source>
        <dbReference type="ARBA" id="ARBA00009991"/>
    </source>
</evidence>
<evidence type="ECO:0000256" key="4">
    <source>
        <dbReference type="ARBA" id="ARBA00023315"/>
    </source>
</evidence>
<evidence type="ECO:0000259" key="7">
    <source>
        <dbReference type="Pfam" id="PF04376"/>
    </source>
</evidence>
<comment type="function">
    <text evidence="5">Involved in the post-translational conjugation of arginine to the N-terminal aspartate or glutamate of a protein. This arginylation is required for degradation of the protein via the ubiquitin pathway.</text>
</comment>
<proteinExistence type="inferred from homology"/>
<dbReference type="InterPro" id="IPR007471">
    <property type="entry name" value="N-end_Aminoacyl_Trfase_N"/>
</dbReference>
<comment type="catalytic activity">
    <reaction evidence="5">
        <text>an N-terminal L-alpha-aminoacyl-[protein] + L-arginyl-tRNA(Arg) = an N-terminal L-arginyl-L-aminoacyl-[protein] + tRNA(Arg) + H(+)</text>
        <dbReference type="Rhea" id="RHEA:10208"/>
        <dbReference type="Rhea" id="RHEA-COMP:9658"/>
        <dbReference type="Rhea" id="RHEA-COMP:9673"/>
        <dbReference type="Rhea" id="RHEA-COMP:10636"/>
        <dbReference type="Rhea" id="RHEA-COMP:10638"/>
        <dbReference type="ChEBI" id="CHEBI:15378"/>
        <dbReference type="ChEBI" id="CHEBI:78442"/>
        <dbReference type="ChEBI" id="CHEBI:78513"/>
        <dbReference type="ChEBI" id="CHEBI:78597"/>
        <dbReference type="ChEBI" id="CHEBI:83562"/>
        <dbReference type="EC" id="2.3.2.8"/>
    </reaction>
</comment>
<gene>
    <name evidence="10" type="primary">LOC100203025</name>
</gene>
<dbReference type="EC" id="2.3.2.8" evidence="5"/>
<dbReference type="PANTHER" id="PTHR21367">
    <property type="entry name" value="ARGININE-TRNA-PROTEIN TRANSFERASE 1"/>
    <property type="match status" value="1"/>
</dbReference>
<dbReference type="InterPro" id="IPR017137">
    <property type="entry name" value="Arg-tRNA-P_Trfase_1_euk"/>
</dbReference>
<feature type="domain" description="N-end aminoacyl transferase N-terminal" evidence="7">
    <location>
        <begin position="56"/>
        <end position="127"/>
    </location>
</feature>
<dbReference type="InterPro" id="IPR007472">
    <property type="entry name" value="N-end_Aminoacyl_Trfase_C"/>
</dbReference>
<dbReference type="SUPFAM" id="SSF55729">
    <property type="entry name" value="Acyl-CoA N-acyltransferases (Nat)"/>
    <property type="match status" value="1"/>
</dbReference>
<evidence type="ECO:0000259" key="8">
    <source>
        <dbReference type="Pfam" id="PF04377"/>
    </source>
</evidence>
<feature type="transmembrane region" description="Helical" evidence="6">
    <location>
        <begin position="12"/>
        <end position="34"/>
    </location>
</feature>
<dbReference type="InterPro" id="IPR016181">
    <property type="entry name" value="Acyl_CoA_acyltransferase"/>
</dbReference>
<name>A0ABM4C1C5_HYDVU</name>
<dbReference type="PANTHER" id="PTHR21367:SF1">
    <property type="entry name" value="ARGINYL-TRNA--PROTEIN TRANSFERASE 1"/>
    <property type="match status" value="1"/>
</dbReference>
<sequence length="532" mass="62181">MYVIRPPKAPNLMVGYGLSLKILLNLFPKISFFIRFIHKVMNKSLVEYFGSDQTGHSCGYCKKLNGSLSHGMWAHYLQCHDYMELIDRGWRRSGNYCYKPIMNKTCCPQYTIRCDATNIKLTKSQKKVVKRFHKFLTNGLKNEKQSLVNDMENFDDDLHEIHKVEKLNFAFGENSNAFQSVIKNCPMLETGSFQMTSYVTSENTSKDRPMLETVSSHMTSQASQIKPVKDCLTNFKAKNIRKERKIAKLKKKAEENGLLFNESSFQKKQKSPEKSIEDLLEGLPNNGVHKLELKLVQCCPQSEEYQRTFHKEHLLFIKYQILIHKESIEDCSEAKFLRFLVKGPLQPESIYGAYHQQYYLDGNLIAVGVLDILPLAVSSVYFFYDPDYSFLSLGTYSAVREIYLVRELQKQHHDLKYYYMGFYIHSCPKMRYKKQYYPSFLLCPETYSWISIEKAVPKLDVSKYCRLSDSIIKEQQLATDYVMVLHRNKVVKFNTYLQRITDHNEKEKQINEVKEYLSLTGLSALNMLLYRS</sequence>
<dbReference type="GeneID" id="100203025"/>
<evidence type="ECO:0000256" key="3">
    <source>
        <dbReference type="ARBA" id="ARBA00022786"/>
    </source>
</evidence>
<accession>A0ABM4C1C5</accession>
<dbReference type="Pfam" id="PF04377">
    <property type="entry name" value="ATE_C"/>
    <property type="match status" value="1"/>
</dbReference>
<evidence type="ECO:0000256" key="2">
    <source>
        <dbReference type="ARBA" id="ARBA00022679"/>
    </source>
</evidence>
<organism evidence="9 10">
    <name type="scientific">Hydra vulgaris</name>
    <name type="common">Hydra</name>
    <name type="synonym">Hydra attenuata</name>
    <dbReference type="NCBI Taxonomy" id="6087"/>
    <lineage>
        <taxon>Eukaryota</taxon>
        <taxon>Metazoa</taxon>
        <taxon>Cnidaria</taxon>
        <taxon>Hydrozoa</taxon>
        <taxon>Hydroidolina</taxon>
        <taxon>Anthoathecata</taxon>
        <taxon>Aplanulata</taxon>
        <taxon>Hydridae</taxon>
        <taxon>Hydra</taxon>
    </lineage>
</organism>
<evidence type="ECO:0000256" key="6">
    <source>
        <dbReference type="SAM" id="Phobius"/>
    </source>
</evidence>
<comment type="similarity">
    <text evidence="1 5">Belongs to the R-transferase family.</text>
</comment>
<protein>
    <recommendedName>
        <fullName evidence="5">Arginyl-tRNA--protein transferase 1</fullName>
        <shortName evidence="5">Arginyltransferase 1</shortName>
        <shortName evidence="5">R-transferase 1</shortName>
        <ecNumber evidence="5">2.3.2.8</ecNumber>
    </recommendedName>
    <alternativeName>
        <fullName evidence="5">Arginine-tRNA--protein transferase 1</fullName>
    </alternativeName>
</protein>
<dbReference type="Pfam" id="PF04376">
    <property type="entry name" value="ATE_N"/>
    <property type="match status" value="1"/>
</dbReference>
<keyword evidence="9" id="KW-1185">Reference proteome</keyword>